<dbReference type="RefSeq" id="WP_047121227.1">
    <property type="nucleotide sequence ID" value="NZ_LN831788.1"/>
</dbReference>
<keyword evidence="2" id="KW-0614">Plasmid</keyword>
<dbReference type="KEGG" id="sle:sle1_006"/>
<evidence type="ECO:0000313" key="3">
    <source>
        <dbReference type="Proteomes" id="UP000035016"/>
    </source>
</evidence>
<feature type="region of interest" description="Disordered" evidence="1">
    <location>
        <begin position="1"/>
        <end position="47"/>
    </location>
</feature>
<sequence>MTESASESTQSTEPPQPPEGDPPPEPVDPDPETPDPIPDPEPITWEPQTWYAVTAACRTPGCRQENIVVDIPMFYSNNGDPKFCRVVCAQDGACGKDATILTASKLDPQPPEE</sequence>
<dbReference type="EMBL" id="LN831788">
    <property type="protein sequence ID" value="CQR59173.1"/>
    <property type="molecule type" value="Genomic_DNA"/>
</dbReference>
<accession>A0A0F7VM88</accession>
<feature type="compositionally biased region" description="Pro residues" evidence="1">
    <location>
        <begin position="14"/>
        <end position="26"/>
    </location>
</feature>
<name>A0A0F7VM88_STRLW</name>
<geneLocation type="plasmid" evidence="2 3">
    <name>pSLE1</name>
</geneLocation>
<dbReference type="Proteomes" id="UP000035016">
    <property type="component" value="Plasmid pSLE1"/>
</dbReference>
<reference evidence="3" key="1">
    <citation type="submission" date="2015-02" db="EMBL/GenBank/DDBJ databases">
        <authorList>
            <person name="Gomez-Escribano P.J."/>
        </authorList>
    </citation>
    <scope>NUCLEOTIDE SEQUENCE [LARGE SCALE GENOMIC DNA]</scope>
    <source>
        <strain evidence="3">C34 (DSM 42122 / NRRL B-24963)</strain>
        <plasmid evidence="3">pSLE1</plasmid>
    </source>
</reference>
<evidence type="ECO:0000313" key="2">
    <source>
        <dbReference type="EMBL" id="CQR59173.1"/>
    </source>
</evidence>
<organism evidence="2 3">
    <name type="scientific">Streptomyces leeuwenhoekii</name>
    <dbReference type="NCBI Taxonomy" id="1437453"/>
    <lineage>
        <taxon>Bacteria</taxon>
        <taxon>Bacillati</taxon>
        <taxon>Actinomycetota</taxon>
        <taxon>Actinomycetes</taxon>
        <taxon>Kitasatosporales</taxon>
        <taxon>Streptomycetaceae</taxon>
        <taxon>Streptomyces</taxon>
    </lineage>
</organism>
<protein>
    <submittedName>
        <fullName evidence="2">Sle1_006 protein</fullName>
    </submittedName>
</protein>
<gene>
    <name evidence="2" type="ORF">sle1_006</name>
</gene>
<feature type="compositionally biased region" description="Low complexity" evidence="1">
    <location>
        <begin position="1"/>
        <end position="13"/>
    </location>
</feature>
<dbReference type="PATRIC" id="fig|1437453.6.peg.7130"/>
<proteinExistence type="predicted"/>
<evidence type="ECO:0000256" key="1">
    <source>
        <dbReference type="SAM" id="MobiDB-lite"/>
    </source>
</evidence>
<dbReference type="AlphaFoldDB" id="A0A0F7VM88"/>